<keyword evidence="2" id="KW-1185">Reference proteome</keyword>
<proteinExistence type="predicted"/>
<evidence type="ECO:0000313" key="1">
    <source>
        <dbReference type="EMBL" id="GAA2036286.1"/>
    </source>
</evidence>
<comment type="caution">
    <text evidence="1">The sequence shown here is derived from an EMBL/GenBank/DDBJ whole genome shotgun (WGS) entry which is preliminary data.</text>
</comment>
<sequence>MTRHIIQPLTTDDLAYCDHMNRAPYTSLLDLFNSEIGNGKHILDVVRDDGPYRHLQVTDTRDNRSRYDIITWPKYLTIAGERGSFTFAAGPDDMLPLFDRQVNPGYWAEKLKSMHPNDVFGYNDLHFKKWLLGDFWRRSRTLDHDQTTEWWESLGRWLLSDSPLASIMDEADVLHALAYIDAPRGHYVNTGHGMWDTNDFHYEYSLAVILAGVRTYLASRHMAKG</sequence>
<dbReference type="RefSeq" id="WP_343957362.1">
    <property type="nucleotide sequence ID" value="NZ_BAAAMN010000028.1"/>
</dbReference>
<gene>
    <name evidence="1" type="ORF">GCM10009720_16030</name>
</gene>
<name>A0ABN2UF35_9MICC</name>
<dbReference type="Proteomes" id="UP001501461">
    <property type="component" value="Unassembled WGS sequence"/>
</dbReference>
<protein>
    <submittedName>
        <fullName evidence="1">Uncharacterized protein</fullName>
    </submittedName>
</protein>
<organism evidence="1 2">
    <name type="scientific">Yaniella flava</name>
    <dbReference type="NCBI Taxonomy" id="287930"/>
    <lineage>
        <taxon>Bacteria</taxon>
        <taxon>Bacillati</taxon>
        <taxon>Actinomycetota</taxon>
        <taxon>Actinomycetes</taxon>
        <taxon>Micrococcales</taxon>
        <taxon>Micrococcaceae</taxon>
        <taxon>Yaniella</taxon>
    </lineage>
</organism>
<accession>A0ABN2UF35</accession>
<evidence type="ECO:0000313" key="2">
    <source>
        <dbReference type="Proteomes" id="UP001501461"/>
    </source>
</evidence>
<reference evidence="1 2" key="1">
    <citation type="journal article" date="2019" name="Int. J. Syst. Evol. Microbiol.">
        <title>The Global Catalogue of Microorganisms (GCM) 10K type strain sequencing project: providing services to taxonomists for standard genome sequencing and annotation.</title>
        <authorList>
            <consortium name="The Broad Institute Genomics Platform"/>
            <consortium name="The Broad Institute Genome Sequencing Center for Infectious Disease"/>
            <person name="Wu L."/>
            <person name="Ma J."/>
        </authorList>
    </citation>
    <scope>NUCLEOTIDE SEQUENCE [LARGE SCALE GENOMIC DNA]</scope>
    <source>
        <strain evidence="1 2">JCM 13595</strain>
    </source>
</reference>
<dbReference type="EMBL" id="BAAAMN010000028">
    <property type="protein sequence ID" value="GAA2036286.1"/>
    <property type="molecule type" value="Genomic_DNA"/>
</dbReference>